<keyword evidence="2" id="KW-1185">Reference proteome</keyword>
<dbReference type="AlphaFoldDB" id="A0A2Z7C2Y1"/>
<evidence type="ECO:0000313" key="1">
    <source>
        <dbReference type="EMBL" id="KZV40218.1"/>
    </source>
</evidence>
<dbReference type="EMBL" id="KV000490">
    <property type="protein sequence ID" value="KZV40218.1"/>
    <property type="molecule type" value="Genomic_DNA"/>
</dbReference>
<organism evidence="1 2">
    <name type="scientific">Dorcoceras hygrometricum</name>
    <dbReference type="NCBI Taxonomy" id="472368"/>
    <lineage>
        <taxon>Eukaryota</taxon>
        <taxon>Viridiplantae</taxon>
        <taxon>Streptophyta</taxon>
        <taxon>Embryophyta</taxon>
        <taxon>Tracheophyta</taxon>
        <taxon>Spermatophyta</taxon>
        <taxon>Magnoliopsida</taxon>
        <taxon>eudicotyledons</taxon>
        <taxon>Gunneridae</taxon>
        <taxon>Pentapetalae</taxon>
        <taxon>asterids</taxon>
        <taxon>lamiids</taxon>
        <taxon>Lamiales</taxon>
        <taxon>Gesneriaceae</taxon>
        <taxon>Didymocarpoideae</taxon>
        <taxon>Trichosporeae</taxon>
        <taxon>Loxocarpinae</taxon>
        <taxon>Dorcoceras</taxon>
    </lineage>
</organism>
<reference evidence="1 2" key="1">
    <citation type="journal article" date="2015" name="Proc. Natl. Acad. Sci. U.S.A.">
        <title>The resurrection genome of Boea hygrometrica: A blueprint for survival of dehydration.</title>
        <authorList>
            <person name="Xiao L."/>
            <person name="Yang G."/>
            <person name="Zhang L."/>
            <person name="Yang X."/>
            <person name="Zhao S."/>
            <person name="Ji Z."/>
            <person name="Zhou Q."/>
            <person name="Hu M."/>
            <person name="Wang Y."/>
            <person name="Chen M."/>
            <person name="Xu Y."/>
            <person name="Jin H."/>
            <person name="Xiao X."/>
            <person name="Hu G."/>
            <person name="Bao F."/>
            <person name="Hu Y."/>
            <person name="Wan P."/>
            <person name="Li L."/>
            <person name="Deng X."/>
            <person name="Kuang T."/>
            <person name="Xiang C."/>
            <person name="Zhu J.K."/>
            <person name="Oliver M.J."/>
            <person name="He Y."/>
        </authorList>
    </citation>
    <scope>NUCLEOTIDE SEQUENCE [LARGE SCALE GENOMIC DNA]</scope>
    <source>
        <strain evidence="2">cv. XS01</strain>
    </source>
</reference>
<gene>
    <name evidence="1" type="ORF">F511_17993</name>
</gene>
<name>A0A2Z7C2Y1_9LAMI</name>
<evidence type="ECO:0000313" key="2">
    <source>
        <dbReference type="Proteomes" id="UP000250235"/>
    </source>
</evidence>
<proteinExistence type="predicted"/>
<accession>A0A2Z7C2Y1</accession>
<sequence>MLHEYRQLSQTFEDVKAEKKCLKDKSDDLSCSQLDDSDSLKNELNVNVSQRHCSLRLVVVTVACVWITCCWQNVLRETDLGQTGGGS</sequence>
<dbReference type="Proteomes" id="UP000250235">
    <property type="component" value="Unassembled WGS sequence"/>
</dbReference>
<protein>
    <submittedName>
        <fullName evidence="1">Uncharacterized protein</fullName>
    </submittedName>
</protein>